<reference evidence="5" key="1">
    <citation type="submission" date="2021-01" db="EMBL/GenBank/DDBJ databases">
        <authorList>
            <person name="Corre E."/>
            <person name="Pelletier E."/>
            <person name="Niang G."/>
            <person name="Scheremetjew M."/>
            <person name="Finn R."/>
            <person name="Kale V."/>
            <person name="Holt S."/>
            <person name="Cochrane G."/>
            <person name="Meng A."/>
            <person name="Brown T."/>
            <person name="Cohen L."/>
        </authorList>
    </citation>
    <scope>NUCLEOTIDE SEQUENCE</scope>
    <source>
        <strain evidence="5">CCMP 2712</strain>
    </source>
</reference>
<dbReference type="Gene3D" id="3.20.100.10">
    <property type="entry name" value="mRNA triphosphatase Cet1-like"/>
    <property type="match status" value="1"/>
</dbReference>
<accession>A0A7S4PEX1</accession>
<dbReference type="AlphaFoldDB" id="A0A7S4PEX1"/>
<name>A0A7S4PEX1_GUITH</name>
<dbReference type="InterPro" id="IPR033469">
    <property type="entry name" value="CYTH-like_dom_sf"/>
</dbReference>
<dbReference type="EC" id="3.6.1.74" evidence="3"/>
<dbReference type="InterPro" id="IPR037009">
    <property type="entry name" value="mRNA_triPase_Cet1_sf"/>
</dbReference>
<gene>
    <name evidence="5" type="ORF">GTHE00462_LOCUS34304</name>
</gene>
<dbReference type="EMBL" id="HBKN01043791">
    <property type="protein sequence ID" value="CAE2332838.1"/>
    <property type="molecule type" value="Transcribed_RNA"/>
</dbReference>
<protein>
    <recommendedName>
        <fullName evidence="3">mRNA 5'-phosphatase</fullName>
        <ecNumber evidence="3">3.6.1.74</ecNumber>
    </recommendedName>
</protein>
<evidence type="ECO:0000313" key="5">
    <source>
        <dbReference type="EMBL" id="CAE2332838.1"/>
    </source>
</evidence>
<keyword evidence="2" id="KW-0378">Hydrolase</keyword>
<proteinExistence type="predicted"/>
<evidence type="ECO:0000256" key="4">
    <source>
        <dbReference type="ARBA" id="ARBA00047740"/>
    </source>
</evidence>
<sequence>MEEEEEEEERRETEEKTGMRAWQSRADWMTVNSRRQDRMWRMCPRRVVVVAVLLLMCRSCLAADLMRQKSIPPGLDAVWMELVPLVSSAMSSKDTELEVRFGLGDISTREFPNGVSEQAFYNLQQILHRSHQKGNVQLQGEGWQRIRDLHFCNNIRSTYHENGERETVFKRLLQRSDMVGHNLNNVPGSSKVCHLRFSWKAEQPVMDGVTDTGPLEGVREKRRISYVYKMWRYDLTVVYGAPVQDFSMIDAALQTAIPSFEVEMEYLPKRAGSPASVPPAYLAHSMLLKAQDVCGFLLGHQVRPELIMRAVYLQQPPGRVMEENVGERGGMQEIEA</sequence>
<dbReference type="GO" id="GO:0004651">
    <property type="term" value="F:polynucleotide 5'-phosphatase activity"/>
    <property type="evidence" value="ECO:0007669"/>
    <property type="project" value="InterPro"/>
</dbReference>
<dbReference type="GO" id="GO:0140818">
    <property type="term" value="F:mRNA 5'-triphosphate monophosphatase activity"/>
    <property type="evidence" value="ECO:0007669"/>
    <property type="project" value="UniProtKB-EC"/>
</dbReference>
<keyword evidence="1" id="KW-0507">mRNA processing</keyword>
<evidence type="ECO:0000256" key="1">
    <source>
        <dbReference type="ARBA" id="ARBA00022664"/>
    </source>
</evidence>
<evidence type="ECO:0000256" key="3">
    <source>
        <dbReference type="ARBA" id="ARBA00035028"/>
    </source>
</evidence>
<dbReference type="SUPFAM" id="SSF55154">
    <property type="entry name" value="CYTH-like phosphatases"/>
    <property type="match status" value="1"/>
</dbReference>
<organism evidence="5">
    <name type="scientific">Guillardia theta</name>
    <name type="common">Cryptophyte</name>
    <name type="synonym">Cryptomonas phi</name>
    <dbReference type="NCBI Taxonomy" id="55529"/>
    <lineage>
        <taxon>Eukaryota</taxon>
        <taxon>Cryptophyceae</taxon>
        <taxon>Pyrenomonadales</taxon>
        <taxon>Geminigeraceae</taxon>
        <taxon>Guillardia</taxon>
    </lineage>
</organism>
<evidence type="ECO:0000256" key="2">
    <source>
        <dbReference type="ARBA" id="ARBA00022801"/>
    </source>
</evidence>
<dbReference type="GO" id="GO:0006397">
    <property type="term" value="P:mRNA processing"/>
    <property type="evidence" value="ECO:0007669"/>
    <property type="project" value="UniProtKB-KW"/>
</dbReference>
<comment type="catalytic activity">
    <reaction evidence="4">
        <text>a 5'-end triphospho-ribonucleoside in mRNA + H2O = a 5'-end diphospho-ribonucleoside in mRNA + phosphate + H(+)</text>
        <dbReference type="Rhea" id="RHEA:67004"/>
        <dbReference type="Rhea" id="RHEA-COMP:17164"/>
        <dbReference type="Rhea" id="RHEA-COMP:17165"/>
        <dbReference type="ChEBI" id="CHEBI:15377"/>
        <dbReference type="ChEBI" id="CHEBI:15378"/>
        <dbReference type="ChEBI" id="CHEBI:43474"/>
        <dbReference type="ChEBI" id="CHEBI:167616"/>
        <dbReference type="ChEBI" id="CHEBI:167618"/>
        <dbReference type="EC" id="3.6.1.74"/>
    </reaction>
    <physiologicalReaction direction="left-to-right" evidence="4">
        <dbReference type="Rhea" id="RHEA:67005"/>
    </physiologicalReaction>
</comment>